<dbReference type="KEGG" id="sman:C12CBH8_06780"/>
<dbReference type="GO" id="GO:0006427">
    <property type="term" value="P:histidyl-tRNA aminoacylation"/>
    <property type="evidence" value="ECO:0007669"/>
    <property type="project" value="TreeGrafter"/>
</dbReference>
<sequence>MKRYAKITPEGNRDQLFEECEARNRTEGTLTKFFRGRGYHEVHTPTLEFYDVFASDSYGMPLESVYKLTDHKGRLMVLRPDCTAPIARMVATRLKDAPLPIRMYYRQEVYRVNPSMAGRSDQVAQTGVELIGASGKRADLEVIALAVESIQACGVQDFTLEIGHAGFFRELAANLGLDEEGRETVRSLIEVKNYAALNDILNQMEDSPSVQVMRALPRLFGGGEVFRQLEGICKDMTHGSIAYLKELYESLQSLGLEGRVLIDLGLVHQNDYYTGVIFRGYMKGYGDVVLSGGRYDNLMQEFGDPLPATGFGINVDSLVRAKLERQEYCPPKASDVLVHGLPGYEIKALRHLDDLVEQGLHGENSVFQGEQEAMEYAKQQGIGRVDIVGKDVRTVDVREGEAK</sequence>
<dbReference type="InterPro" id="IPR004517">
    <property type="entry name" value="HisZ"/>
</dbReference>
<comment type="subunit">
    <text evidence="9">Heteromultimer composed of HisG and HisZ subunits.</text>
</comment>
<evidence type="ECO:0000256" key="1">
    <source>
        <dbReference type="ARBA" id="ARBA00004496"/>
    </source>
</evidence>
<dbReference type="GO" id="GO:0005737">
    <property type="term" value="C:cytoplasm"/>
    <property type="evidence" value="ECO:0007669"/>
    <property type="project" value="UniProtKB-SubCell"/>
</dbReference>
<evidence type="ECO:0000256" key="4">
    <source>
        <dbReference type="ARBA" id="ARBA00020397"/>
    </source>
</evidence>
<dbReference type="SUPFAM" id="SSF55681">
    <property type="entry name" value="Class II aaRS and biotin synthetases"/>
    <property type="match status" value="1"/>
</dbReference>
<feature type="binding site" evidence="10">
    <location>
        <begin position="81"/>
        <end position="83"/>
    </location>
    <ligand>
        <name>L-histidine</name>
        <dbReference type="ChEBI" id="CHEBI:57595"/>
    </ligand>
</feature>
<evidence type="ECO:0000256" key="8">
    <source>
        <dbReference type="ARBA" id="ARBA00025246"/>
    </source>
</evidence>
<dbReference type="Proteomes" id="UP000593890">
    <property type="component" value="Chromosome"/>
</dbReference>
<feature type="domain" description="Aminoacyl-transfer RNA synthetases class-II family profile" evidence="11">
    <location>
        <begin position="23"/>
        <end position="387"/>
    </location>
</feature>
<evidence type="ECO:0000256" key="5">
    <source>
        <dbReference type="ARBA" id="ARBA00022490"/>
    </source>
</evidence>
<dbReference type="InterPro" id="IPR004516">
    <property type="entry name" value="HisRS/HisZ"/>
</dbReference>
<comment type="subcellular location">
    <subcellularLocation>
        <location evidence="1 9">Cytoplasm</location>
    </subcellularLocation>
</comment>
<proteinExistence type="inferred from homology"/>
<dbReference type="InterPro" id="IPR041715">
    <property type="entry name" value="HisRS-like_core"/>
</dbReference>
<dbReference type="Gene3D" id="3.30.930.10">
    <property type="entry name" value="Bira Bifunctional Protein, Domain 2"/>
    <property type="match status" value="1"/>
</dbReference>
<protein>
    <recommendedName>
        <fullName evidence="4 9">ATP phosphoribosyltransferase regulatory subunit</fullName>
    </recommendedName>
</protein>
<dbReference type="GO" id="GO:0004821">
    <property type="term" value="F:histidine-tRNA ligase activity"/>
    <property type="evidence" value="ECO:0007669"/>
    <property type="project" value="TreeGrafter"/>
</dbReference>
<feature type="binding site" evidence="10">
    <location>
        <position position="125"/>
    </location>
    <ligand>
        <name>L-histidine</name>
        <dbReference type="ChEBI" id="CHEBI:57595"/>
    </ligand>
</feature>
<dbReference type="HAMAP" id="MF_00125">
    <property type="entry name" value="HisZ"/>
    <property type="match status" value="1"/>
</dbReference>
<feature type="binding site" evidence="10">
    <location>
        <position position="129"/>
    </location>
    <ligand>
        <name>L-histidine</name>
        <dbReference type="ChEBI" id="CHEBI:57595"/>
    </ligand>
</feature>
<evidence type="ECO:0000256" key="6">
    <source>
        <dbReference type="ARBA" id="ARBA00022605"/>
    </source>
</evidence>
<evidence type="ECO:0000259" key="11">
    <source>
        <dbReference type="PROSITE" id="PS50862"/>
    </source>
</evidence>
<evidence type="ECO:0000256" key="7">
    <source>
        <dbReference type="ARBA" id="ARBA00023102"/>
    </source>
</evidence>
<keyword evidence="12" id="KW-0808">Transferase</keyword>
<feature type="binding site" evidence="10">
    <location>
        <begin position="272"/>
        <end position="273"/>
    </location>
    <ligand>
        <name>L-histidine</name>
        <dbReference type="ChEBI" id="CHEBI:57595"/>
    </ligand>
</feature>
<evidence type="ECO:0000313" key="12">
    <source>
        <dbReference type="EMBL" id="BCI60039.1"/>
    </source>
</evidence>
<comment type="similarity">
    <text evidence="3 9">Belongs to the class-II aminoacyl-tRNA synthetase family. HisZ subfamily.</text>
</comment>
<keyword evidence="6 9" id="KW-0028">Amino-acid biosynthesis</keyword>
<dbReference type="RefSeq" id="WP_246441687.1">
    <property type="nucleotide sequence ID" value="NZ_AP023321.1"/>
</dbReference>
<dbReference type="InterPro" id="IPR006195">
    <property type="entry name" value="aa-tRNA-synth_II"/>
</dbReference>
<keyword evidence="7 9" id="KW-0368">Histidine biosynthesis</keyword>
<dbReference type="GO" id="GO:0016757">
    <property type="term" value="F:glycosyltransferase activity"/>
    <property type="evidence" value="ECO:0007669"/>
    <property type="project" value="UniProtKB-KW"/>
</dbReference>
<evidence type="ECO:0000256" key="2">
    <source>
        <dbReference type="ARBA" id="ARBA00004667"/>
    </source>
</evidence>
<name>A0A7I8D3G5_9FIRM</name>
<dbReference type="PANTHER" id="PTHR43707">
    <property type="entry name" value="HISTIDYL-TRNA SYNTHETASE"/>
    <property type="match status" value="1"/>
</dbReference>
<dbReference type="GO" id="GO:0140096">
    <property type="term" value="F:catalytic activity, acting on a protein"/>
    <property type="evidence" value="ECO:0007669"/>
    <property type="project" value="UniProtKB-ARBA"/>
</dbReference>
<comment type="pathway">
    <text evidence="2 9">Amino-acid biosynthesis; L-histidine biosynthesis; L-histidine from 5-phospho-alpha-D-ribose 1-diphosphate: step 1/9.</text>
</comment>
<dbReference type="CDD" id="cd00773">
    <property type="entry name" value="HisRS-like_core"/>
    <property type="match status" value="1"/>
</dbReference>
<dbReference type="NCBIfam" id="TIGR00443">
    <property type="entry name" value="hisZ_biosyn_reg"/>
    <property type="match status" value="1"/>
</dbReference>
<dbReference type="PIRSF" id="PIRSF001549">
    <property type="entry name" value="His-tRNA_synth"/>
    <property type="match status" value="1"/>
</dbReference>
<dbReference type="InterPro" id="IPR045864">
    <property type="entry name" value="aa-tRNA-synth_II/BPL/LPL"/>
</dbReference>
<keyword evidence="13" id="KW-1185">Reference proteome</keyword>
<organism evidence="12 13">
    <name type="scientific">Solibaculum mannosilyticum</name>
    <dbReference type="NCBI Taxonomy" id="2780922"/>
    <lineage>
        <taxon>Bacteria</taxon>
        <taxon>Bacillati</taxon>
        <taxon>Bacillota</taxon>
        <taxon>Clostridia</taxon>
        <taxon>Eubacteriales</taxon>
        <taxon>Oscillospiraceae</taxon>
        <taxon>Solibaculum</taxon>
    </lineage>
</organism>
<dbReference type="EMBL" id="AP023321">
    <property type="protein sequence ID" value="BCI60039.1"/>
    <property type="molecule type" value="Genomic_DNA"/>
</dbReference>
<dbReference type="UniPathway" id="UPA00031">
    <property type="reaction ID" value="UER00006"/>
</dbReference>
<dbReference type="GO" id="GO:0000105">
    <property type="term" value="P:L-histidine biosynthetic process"/>
    <property type="evidence" value="ECO:0007669"/>
    <property type="project" value="UniProtKB-UniRule"/>
</dbReference>
<reference evidence="13" key="1">
    <citation type="submission" date="2020-07" db="EMBL/GenBank/DDBJ databases">
        <title>Complete genome sequencing of Clostridia bacterium strain 12CBH8.</title>
        <authorList>
            <person name="Sakamoto M."/>
            <person name="Murakami T."/>
            <person name="Mori H."/>
        </authorList>
    </citation>
    <scope>NUCLEOTIDE SEQUENCE [LARGE SCALE GENOMIC DNA]</scope>
    <source>
        <strain evidence="13">12CBH8</strain>
    </source>
</reference>
<feature type="binding site" evidence="10">
    <location>
        <position position="111"/>
    </location>
    <ligand>
        <name>L-histidine</name>
        <dbReference type="ChEBI" id="CHEBI:57595"/>
    </ligand>
</feature>
<gene>
    <name evidence="9 12" type="primary">hisZ</name>
    <name evidence="12" type="ORF">C12CBH8_06780</name>
</gene>
<dbReference type="Pfam" id="PF13393">
    <property type="entry name" value="tRNA-synt_His"/>
    <property type="match status" value="1"/>
</dbReference>
<evidence type="ECO:0000256" key="10">
    <source>
        <dbReference type="PIRSR" id="PIRSR001549-1"/>
    </source>
</evidence>
<evidence type="ECO:0000256" key="9">
    <source>
        <dbReference type="HAMAP-Rule" id="MF_00125"/>
    </source>
</evidence>
<evidence type="ECO:0000313" key="13">
    <source>
        <dbReference type="Proteomes" id="UP000593890"/>
    </source>
</evidence>
<dbReference type="PROSITE" id="PS50862">
    <property type="entry name" value="AA_TRNA_LIGASE_II"/>
    <property type="match status" value="1"/>
</dbReference>
<dbReference type="AlphaFoldDB" id="A0A7I8D3G5"/>
<comment type="miscellaneous">
    <text evidence="9">This function is generally fulfilled by the C-terminal part of HisG, which is missing in some bacteria such as this one.</text>
</comment>
<keyword evidence="5 9" id="KW-0963">Cytoplasm</keyword>
<evidence type="ECO:0000256" key="3">
    <source>
        <dbReference type="ARBA" id="ARBA00005539"/>
    </source>
</evidence>
<accession>A0A7I8D3G5</accession>
<comment type="function">
    <text evidence="8 9">Required for the first step of histidine biosynthesis. May allow the feedback regulation of ATP phosphoribosyltransferase activity by histidine.</text>
</comment>
<keyword evidence="12" id="KW-0328">Glycosyltransferase</keyword>
<dbReference type="PANTHER" id="PTHR43707:SF6">
    <property type="entry name" value="ATP PHOSPHORIBOSYLTRANSFERASE REGULATORY SUBUNIT"/>
    <property type="match status" value="1"/>
</dbReference>